<keyword evidence="7" id="KW-0677">Repeat</keyword>
<organism evidence="13 14">
    <name type="scientific">Stereocaulon virgatum</name>
    <dbReference type="NCBI Taxonomy" id="373712"/>
    <lineage>
        <taxon>Eukaryota</taxon>
        <taxon>Fungi</taxon>
        <taxon>Dikarya</taxon>
        <taxon>Ascomycota</taxon>
        <taxon>Pezizomycotina</taxon>
        <taxon>Lecanoromycetes</taxon>
        <taxon>OSLEUM clade</taxon>
        <taxon>Lecanoromycetidae</taxon>
        <taxon>Lecanorales</taxon>
        <taxon>Lecanorineae</taxon>
        <taxon>Stereocaulaceae</taxon>
        <taxon>Stereocaulon</taxon>
    </lineage>
</organism>
<protein>
    <recommendedName>
        <fullName evidence="4">Protein SDS23</fullName>
    </recommendedName>
    <alternativeName>
        <fullName evidence="5">Protein sds23</fullName>
    </alternativeName>
</protein>
<evidence type="ECO:0000256" key="5">
    <source>
        <dbReference type="ARBA" id="ARBA00020584"/>
    </source>
</evidence>
<dbReference type="SMART" id="SM00116">
    <property type="entry name" value="CBS"/>
    <property type="match status" value="2"/>
</dbReference>
<evidence type="ECO:0000256" key="8">
    <source>
        <dbReference type="ARBA" id="ARBA00023122"/>
    </source>
</evidence>
<dbReference type="InterPro" id="IPR050511">
    <property type="entry name" value="AMPK_gamma/SDS23_families"/>
</dbReference>
<dbReference type="PIRSF" id="PIRSF018148">
    <property type="entry name" value="UCP018148_CBS_YBR214w"/>
    <property type="match status" value="1"/>
</dbReference>
<evidence type="ECO:0000256" key="10">
    <source>
        <dbReference type="PROSITE-ProRule" id="PRU00703"/>
    </source>
</evidence>
<feature type="region of interest" description="Disordered" evidence="11">
    <location>
        <begin position="1"/>
        <end position="90"/>
    </location>
</feature>
<gene>
    <name evidence="13" type="ORF">N7G274_007777</name>
</gene>
<evidence type="ECO:0000256" key="1">
    <source>
        <dbReference type="ARBA" id="ARBA00002656"/>
    </source>
</evidence>
<feature type="domain" description="CBS" evidence="12">
    <location>
        <begin position="271"/>
        <end position="328"/>
    </location>
</feature>
<dbReference type="Gene3D" id="3.10.580.10">
    <property type="entry name" value="CBS-domain"/>
    <property type="match status" value="2"/>
</dbReference>
<dbReference type="CDD" id="cd02205">
    <property type="entry name" value="CBS_pair_SF"/>
    <property type="match status" value="1"/>
</dbReference>
<feature type="compositionally biased region" description="Low complexity" evidence="11">
    <location>
        <begin position="1"/>
        <end position="16"/>
    </location>
</feature>
<evidence type="ECO:0000256" key="11">
    <source>
        <dbReference type="SAM" id="MobiDB-lite"/>
    </source>
</evidence>
<keyword evidence="8 10" id="KW-0129">CBS domain</keyword>
<evidence type="ECO:0000256" key="2">
    <source>
        <dbReference type="ARBA" id="ARBA00004496"/>
    </source>
</evidence>
<dbReference type="InterPro" id="IPR046342">
    <property type="entry name" value="CBS_dom_sf"/>
</dbReference>
<keyword evidence="6 9" id="KW-0963">Cytoplasm</keyword>
<dbReference type="SUPFAM" id="SSF54631">
    <property type="entry name" value="CBS-domain pair"/>
    <property type="match status" value="2"/>
</dbReference>
<evidence type="ECO:0000256" key="4">
    <source>
        <dbReference type="ARBA" id="ARBA00014106"/>
    </source>
</evidence>
<evidence type="ECO:0000256" key="6">
    <source>
        <dbReference type="ARBA" id="ARBA00022490"/>
    </source>
</evidence>
<keyword evidence="14" id="KW-1185">Reference proteome</keyword>
<dbReference type="Pfam" id="PF00571">
    <property type="entry name" value="CBS"/>
    <property type="match status" value="1"/>
</dbReference>
<sequence>MDSDPSRPTSSSSRSSLEARPTPQRTHSQTMRLGGHTSPAPGHAHRQSFTDTLRGMPPSPRSNRQPSMTQSQIQDLINNPPTLGSPDPRFAGKDWQHIAVGDLVDEEELRFVELDTGIEDATNLLTESGAAVLLIRKAKTEKSAVATFDYRDLTQYLLFATGQLFPDEEHLVVFQNLAKKAQQGQKIPLRDAKSLGNKEPFLTLPHTADLTAAVETFGGGVHRIIILKEGTNHAVGILSQLRLVKFLWENGRSFPIIDQLYPRQVNELSIGSQQLISVNGDKPLKEALMIMNNEGVTSLAVVDNQYNVVGNISNVDVKLLTKSSSAPLLENTCIHFVSVILSTRGMNDGKDSYPVFHIHPHSTLAHTVAKLVATNAHRMWVVETPSASPGSTPISSAPTTPGPGPAPYAAPISISHPPGPHPPHLSTSFPQASPPFHAISSTPSVSASALPGQHMSGRLSGVVSLTDILNLFARASGLHPTDPEQARRKRRGSSASSRSATGIGGWRGSEDSARSGFMDPGLKR</sequence>
<feature type="compositionally biased region" description="Low complexity" evidence="11">
    <location>
        <begin position="385"/>
        <end position="399"/>
    </location>
</feature>
<name>A0ABR4A243_9LECA</name>
<comment type="subcellular location">
    <subcellularLocation>
        <location evidence="2 9">Cytoplasm</location>
    </subcellularLocation>
</comment>
<dbReference type="PANTHER" id="PTHR13780">
    <property type="entry name" value="AMP-ACTIVATED PROTEIN KINASE, GAMMA REGULATORY SUBUNIT"/>
    <property type="match status" value="1"/>
</dbReference>
<comment type="function">
    <text evidence="1 9">Involved in DNA replication and cell separation.</text>
</comment>
<feature type="region of interest" description="Disordered" evidence="11">
    <location>
        <begin position="478"/>
        <end position="524"/>
    </location>
</feature>
<feature type="region of interest" description="Disordered" evidence="11">
    <location>
        <begin position="384"/>
        <end position="451"/>
    </location>
</feature>
<dbReference type="PANTHER" id="PTHR13780:SF36">
    <property type="entry name" value="CBS DOMAIN-CONTAINING PROTEIN"/>
    <property type="match status" value="1"/>
</dbReference>
<dbReference type="EMBL" id="JBEFKJ010000025">
    <property type="protein sequence ID" value="KAL2039505.1"/>
    <property type="molecule type" value="Genomic_DNA"/>
</dbReference>
<feature type="compositionally biased region" description="Polar residues" evidence="11">
    <location>
        <begin position="61"/>
        <end position="82"/>
    </location>
</feature>
<accession>A0ABR4A243</accession>
<evidence type="ECO:0000313" key="14">
    <source>
        <dbReference type="Proteomes" id="UP001590950"/>
    </source>
</evidence>
<reference evidence="13 14" key="1">
    <citation type="submission" date="2024-09" db="EMBL/GenBank/DDBJ databases">
        <title>Rethinking Asexuality: The Enigmatic Case of Functional Sexual Genes in Lepraria (Stereocaulaceae).</title>
        <authorList>
            <person name="Doellman M."/>
            <person name="Sun Y."/>
            <person name="Barcenas-Pena A."/>
            <person name="Lumbsch H.T."/>
            <person name="Grewe F."/>
        </authorList>
    </citation>
    <scope>NUCLEOTIDE SEQUENCE [LARGE SCALE GENOMIC DNA]</scope>
    <source>
        <strain evidence="13 14">Mercado 3170</strain>
    </source>
</reference>
<dbReference type="InterPro" id="IPR016711">
    <property type="entry name" value="Ssd23"/>
</dbReference>
<evidence type="ECO:0000259" key="12">
    <source>
        <dbReference type="PROSITE" id="PS51371"/>
    </source>
</evidence>
<comment type="caution">
    <text evidence="13">The sequence shown here is derived from an EMBL/GenBank/DDBJ whole genome shotgun (WGS) entry which is preliminary data.</text>
</comment>
<comment type="similarity">
    <text evidence="3 9">Belongs to the SDS23 family.</text>
</comment>
<evidence type="ECO:0000313" key="13">
    <source>
        <dbReference type="EMBL" id="KAL2039505.1"/>
    </source>
</evidence>
<proteinExistence type="inferred from homology"/>
<evidence type="ECO:0000256" key="7">
    <source>
        <dbReference type="ARBA" id="ARBA00022737"/>
    </source>
</evidence>
<dbReference type="PROSITE" id="PS51371">
    <property type="entry name" value="CBS"/>
    <property type="match status" value="1"/>
</dbReference>
<dbReference type="InterPro" id="IPR000644">
    <property type="entry name" value="CBS_dom"/>
</dbReference>
<dbReference type="Proteomes" id="UP001590950">
    <property type="component" value="Unassembled WGS sequence"/>
</dbReference>
<evidence type="ECO:0000256" key="3">
    <source>
        <dbReference type="ARBA" id="ARBA00006624"/>
    </source>
</evidence>
<evidence type="ECO:0000256" key="9">
    <source>
        <dbReference type="PIRNR" id="PIRNR018148"/>
    </source>
</evidence>